<dbReference type="STRING" id="1188252.A1QC_08260"/>
<name>A0A1E5E2J2_9VIBR</name>
<evidence type="ECO:0000259" key="1">
    <source>
        <dbReference type="PROSITE" id="PS50404"/>
    </source>
</evidence>
<organism evidence="2 3">
    <name type="scientific">Vibrio rumoiensis 1S-45</name>
    <dbReference type="NCBI Taxonomy" id="1188252"/>
    <lineage>
        <taxon>Bacteria</taxon>
        <taxon>Pseudomonadati</taxon>
        <taxon>Pseudomonadota</taxon>
        <taxon>Gammaproteobacteria</taxon>
        <taxon>Vibrionales</taxon>
        <taxon>Vibrionaceae</taxon>
        <taxon>Vibrio</taxon>
    </lineage>
</organism>
<dbReference type="InterPro" id="IPR036249">
    <property type="entry name" value="Thioredoxin-like_sf"/>
</dbReference>
<dbReference type="SUPFAM" id="SSF52833">
    <property type="entry name" value="Thioredoxin-like"/>
    <property type="match status" value="1"/>
</dbReference>
<keyword evidence="3" id="KW-1185">Reference proteome</keyword>
<accession>A0A1E5E2J2</accession>
<dbReference type="Pfam" id="PF13417">
    <property type="entry name" value="GST_N_3"/>
    <property type="match status" value="1"/>
</dbReference>
<sequence>MQQCLYRAHWFKEHQNLNNSHSKEIPMANAKTEGLALYHFETCPYCQKVRRTMSELGLDIELRETRQNPAFREEQLAGGGKGQVPCLRIEKNGTVTWMYESDAIIDYLKAL</sequence>
<evidence type="ECO:0000313" key="3">
    <source>
        <dbReference type="Proteomes" id="UP000094070"/>
    </source>
</evidence>
<feature type="domain" description="GST N-terminal" evidence="1">
    <location>
        <begin position="33"/>
        <end position="111"/>
    </location>
</feature>
<dbReference type="PROSITE" id="PS50404">
    <property type="entry name" value="GST_NTER"/>
    <property type="match status" value="1"/>
</dbReference>
<gene>
    <name evidence="2" type="ORF">A1QC_08260</name>
</gene>
<dbReference type="eggNOG" id="COG0695">
    <property type="taxonomic scope" value="Bacteria"/>
</dbReference>
<dbReference type="PROSITE" id="PS51354">
    <property type="entry name" value="GLUTAREDOXIN_2"/>
    <property type="match status" value="1"/>
</dbReference>
<dbReference type="EMBL" id="AJYK02000058">
    <property type="protein sequence ID" value="OEF25750.1"/>
    <property type="molecule type" value="Genomic_DNA"/>
</dbReference>
<reference evidence="2 3" key="1">
    <citation type="journal article" date="2012" name="Science">
        <title>Ecological populations of bacteria act as socially cohesive units of antibiotic production and resistance.</title>
        <authorList>
            <person name="Cordero O.X."/>
            <person name="Wildschutte H."/>
            <person name="Kirkup B."/>
            <person name="Proehl S."/>
            <person name="Ngo L."/>
            <person name="Hussain F."/>
            <person name="Le Roux F."/>
            <person name="Mincer T."/>
            <person name="Polz M.F."/>
        </authorList>
    </citation>
    <scope>NUCLEOTIDE SEQUENCE [LARGE SCALE GENOMIC DNA]</scope>
    <source>
        <strain evidence="2 3">1S-45</strain>
    </source>
</reference>
<protein>
    <recommendedName>
        <fullName evidence="1">GST N-terminal domain-containing protein</fullName>
    </recommendedName>
</protein>
<dbReference type="Gene3D" id="3.40.30.10">
    <property type="entry name" value="Glutaredoxin"/>
    <property type="match status" value="1"/>
</dbReference>
<dbReference type="Proteomes" id="UP000094070">
    <property type="component" value="Unassembled WGS sequence"/>
</dbReference>
<dbReference type="PANTHER" id="PTHR45288">
    <property type="entry name" value="THIOREDOXIN FAMILY PROTEIN"/>
    <property type="match status" value="1"/>
</dbReference>
<dbReference type="PANTHER" id="PTHR45288:SF1">
    <property type="entry name" value="THIOREDOXIN FAMILY PROTEIN"/>
    <property type="match status" value="1"/>
</dbReference>
<evidence type="ECO:0000313" key="2">
    <source>
        <dbReference type="EMBL" id="OEF25750.1"/>
    </source>
</evidence>
<comment type="caution">
    <text evidence="2">The sequence shown here is derived from an EMBL/GenBank/DDBJ whole genome shotgun (WGS) entry which is preliminary data.</text>
</comment>
<dbReference type="InterPro" id="IPR004045">
    <property type="entry name" value="Glutathione_S-Trfase_N"/>
</dbReference>
<dbReference type="AlphaFoldDB" id="A0A1E5E2J2"/>
<proteinExistence type="predicted"/>